<name>A0A6G1JB45_9PLEO</name>
<feature type="region of interest" description="Disordered" evidence="4">
    <location>
        <begin position="1"/>
        <end position="95"/>
    </location>
</feature>
<dbReference type="GO" id="GO:0005681">
    <property type="term" value="C:spliceosomal complex"/>
    <property type="evidence" value="ECO:0007669"/>
    <property type="project" value="TreeGrafter"/>
</dbReference>
<comment type="similarity">
    <text evidence="2">Belongs to the TLS1 family.</text>
</comment>
<dbReference type="AlphaFoldDB" id="A0A6G1JB45"/>
<dbReference type="PANTHER" id="PTHR13486">
    <property type="entry name" value="TELOMERE LENGTH AND SILENCING PROTEIN 1 TLS1 FAMILY MEMBER"/>
    <property type="match status" value="1"/>
</dbReference>
<dbReference type="Pfam" id="PF07052">
    <property type="entry name" value="Hep_59"/>
    <property type="match status" value="1"/>
</dbReference>
<evidence type="ECO:0000256" key="2">
    <source>
        <dbReference type="ARBA" id="ARBA00007643"/>
    </source>
</evidence>
<comment type="subcellular location">
    <subcellularLocation>
        <location evidence="1">Nucleus</location>
    </subcellularLocation>
</comment>
<evidence type="ECO:0000256" key="4">
    <source>
        <dbReference type="SAM" id="MobiDB-lite"/>
    </source>
</evidence>
<keyword evidence="3" id="KW-0539">Nucleus</keyword>
<evidence type="ECO:0008006" key="7">
    <source>
        <dbReference type="Google" id="ProtNLM"/>
    </source>
</evidence>
<feature type="region of interest" description="Disordered" evidence="4">
    <location>
        <begin position="220"/>
        <end position="353"/>
    </location>
</feature>
<dbReference type="OrthoDB" id="5627at2759"/>
<proteinExistence type="inferred from homology"/>
<dbReference type="PANTHER" id="PTHR13486:SF2">
    <property type="entry name" value="SPLICING FACTOR C9ORF78"/>
    <property type="match status" value="1"/>
</dbReference>
<reference evidence="5" key="1">
    <citation type="journal article" date="2020" name="Stud. Mycol.">
        <title>101 Dothideomycetes genomes: a test case for predicting lifestyles and emergence of pathogens.</title>
        <authorList>
            <person name="Haridas S."/>
            <person name="Albert R."/>
            <person name="Binder M."/>
            <person name="Bloem J."/>
            <person name="Labutti K."/>
            <person name="Salamov A."/>
            <person name="Andreopoulos B."/>
            <person name="Baker S."/>
            <person name="Barry K."/>
            <person name="Bills G."/>
            <person name="Bluhm B."/>
            <person name="Cannon C."/>
            <person name="Castanera R."/>
            <person name="Culley D."/>
            <person name="Daum C."/>
            <person name="Ezra D."/>
            <person name="Gonzalez J."/>
            <person name="Henrissat B."/>
            <person name="Kuo A."/>
            <person name="Liang C."/>
            <person name="Lipzen A."/>
            <person name="Lutzoni F."/>
            <person name="Magnuson J."/>
            <person name="Mondo S."/>
            <person name="Nolan M."/>
            <person name="Ohm R."/>
            <person name="Pangilinan J."/>
            <person name="Park H.-J."/>
            <person name="Ramirez L."/>
            <person name="Alfaro M."/>
            <person name="Sun H."/>
            <person name="Tritt A."/>
            <person name="Yoshinaga Y."/>
            <person name="Zwiers L.-H."/>
            <person name="Turgeon B."/>
            <person name="Goodwin S."/>
            <person name="Spatafora J."/>
            <person name="Crous P."/>
            <person name="Grigoriev I."/>
        </authorList>
    </citation>
    <scope>NUCLEOTIDE SEQUENCE</scope>
    <source>
        <strain evidence="5">CBS 122367</strain>
    </source>
</reference>
<protein>
    <recommendedName>
        <fullName evidence="7">Hepatocellular carcinoma-associated antigen 59-domain-containing protein</fullName>
    </recommendedName>
</protein>
<dbReference type="EMBL" id="MU005574">
    <property type="protein sequence ID" value="KAF2687638.1"/>
    <property type="molecule type" value="Genomic_DNA"/>
</dbReference>
<evidence type="ECO:0000313" key="5">
    <source>
        <dbReference type="EMBL" id="KAF2687638.1"/>
    </source>
</evidence>
<dbReference type="InterPro" id="IPR010756">
    <property type="entry name" value="Tls1-like"/>
</dbReference>
<feature type="compositionally biased region" description="Basic residues" evidence="4">
    <location>
        <begin position="236"/>
        <end position="249"/>
    </location>
</feature>
<evidence type="ECO:0000256" key="1">
    <source>
        <dbReference type="ARBA" id="ARBA00004123"/>
    </source>
</evidence>
<feature type="compositionally biased region" description="Basic and acidic residues" evidence="4">
    <location>
        <begin position="76"/>
        <end position="85"/>
    </location>
</feature>
<dbReference type="Proteomes" id="UP000799291">
    <property type="component" value="Unassembled WGS sequence"/>
</dbReference>
<evidence type="ECO:0000256" key="3">
    <source>
        <dbReference type="ARBA" id="ARBA00023242"/>
    </source>
</evidence>
<sequence length="353" mass="39290">MATTDSTTEPAFRFKRRKVAHARRAPLDIVPATSEPPSPDIATQADDSLPHAPVQDGESAPNLREILRNRKRPRDRFREAARKSETAQPQSQALVAVEAQKEDKFASRFVAQTGQVVDRDDKQMSEYIEARLAEKNRRLYGWPIPKHLEAAVALLASEPESITLSNRIANPAASTPADQGAPVSVNHSQRLAAGMGKLQEVDLGPDAATRNLERTEAAWKKLESVPDEKEPVGKVRLGKNGKPRRQPKRRNSEDLRRDQMVEAILREAKLEYFEEDRPPSPQAMGDADNDDAMVEKFRQEFLESMESRQQRKPAPPPGAKGVKEAPKGPKLGGSRSARAAMRLQEEQAAKNKR</sequence>
<feature type="compositionally biased region" description="Basic and acidic residues" evidence="4">
    <location>
        <begin position="343"/>
        <end position="353"/>
    </location>
</feature>
<organism evidence="5 6">
    <name type="scientific">Lentithecium fluviatile CBS 122367</name>
    <dbReference type="NCBI Taxonomy" id="1168545"/>
    <lineage>
        <taxon>Eukaryota</taxon>
        <taxon>Fungi</taxon>
        <taxon>Dikarya</taxon>
        <taxon>Ascomycota</taxon>
        <taxon>Pezizomycotina</taxon>
        <taxon>Dothideomycetes</taxon>
        <taxon>Pleosporomycetidae</taxon>
        <taxon>Pleosporales</taxon>
        <taxon>Massarineae</taxon>
        <taxon>Lentitheciaceae</taxon>
        <taxon>Lentithecium</taxon>
    </lineage>
</organism>
<feature type="compositionally biased region" description="Basic and acidic residues" evidence="4">
    <location>
        <begin position="220"/>
        <end position="233"/>
    </location>
</feature>
<accession>A0A6G1JB45</accession>
<dbReference type="GO" id="GO:0000398">
    <property type="term" value="P:mRNA splicing, via spliceosome"/>
    <property type="evidence" value="ECO:0007669"/>
    <property type="project" value="TreeGrafter"/>
</dbReference>
<feature type="compositionally biased region" description="Basic residues" evidence="4">
    <location>
        <begin position="13"/>
        <end position="24"/>
    </location>
</feature>
<feature type="compositionally biased region" description="Basic and acidic residues" evidence="4">
    <location>
        <begin position="293"/>
        <end position="309"/>
    </location>
</feature>
<evidence type="ECO:0000313" key="6">
    <source>
        <dbReference type="Proteomes" id="UP000799291"/>
    </source>
</evidence>
<keyword evidence="6" id="KW-1185">Reference proteome</keyword>
<feature type="compositionally biased region" description="Basic and acidic residues" evidence="4">
    <location>
        <begin position="250"/>
        <end position="278"/>
    </location>
</feature>
<gene>
    <name evidence="5" type="ORF">K458DRAFT_440463</name>
</gene>